<dbReference type="OMA" id="YERCSDE"/>
<keyword evidence="2" id="KW-1185">Reference proteome</keyword>
<dbReference type="Gramene" id="ABO95670">
    <property type="protein sequence ID" value="ABO95670"/>
    <property type="gene ID" value="OSTLU_31431"/>
</dbReference>
<dbReference type="GeneID" id="5001665"/>
<organism evidence="1 2">
    <name type="scientific">Ostreococcus lucimarinus (strain CCE9901)</name>
    <dbReference type="NCBI Taxonomy" id="436017"/>
    <lineage>
        <taxon>Eukaryota</taxon>
        <taxon>Viridiplantae</taxon>
        <taxon>Chlorophyta</taxon>
        <taxon>Mamiellophyceae</taxon>
        <taxon>Mamiellales</taxon>
        <taxon>Bathycoccaceae</taxon>
        <taxon>Ostreococcus</taxon>
    </lineage>
</organism>
<evidence type="ECO:0000313" key="1">
    <source>
        <dbReference type="EMBL" id="ABO95670.1"/>
    </source>
</evidence>
<dbReference type="EMBL" id="CP000584">
    <property type="protein sequence ID" value="ABO95670.1"/>
    <property type="molecule type" value="Genomic_DNA"/>
</dbReference>
<reference evidence="1 2" key="1">
    <citation type="journal article" date="2007" name="Proc. Natl. Acad. Sci. U.S.A.">
        <title>The tiny eukaryote Ostreococcus provides genomic insights into the paradox of plankton speciation.</title>
        <authorList>
            <person name="Palenik B."/>
            <person name="Grimwood J."/>
            <person name="Aerts A."/>
            <person name="Rouze P."/>
            <person name="Salamov A."/>
            <person name="Putnam N."/>
            <person name="Dupont C."/>
            <person name="Jorgensen R."/>
            <person name="Derelle E."/>
            <person name="Rombauts S."/>
            <person name="Zhou K."/>
            <person name="Otillar R."/>
            <person name="Merchant S.S."/>
            <person name="Podell S."/>
            <person name="Gaasterland T."/>
            <person name="Napoli C."/>
            <person name="Gendler K."/>
            <person name="Manuell A."/>
            <person name="Tai V."/>
            <person name="Vallon O."/>
            <person name="Piganeau G."/>
            <person name="Jancek S."/>
            <person name="Heijde M."/>
            <person name="Jabbari K."/>
            <person name="Bowler C."/>
            <person name="Lohr M."/>
            <person name="Robbens S."/>
            <person name="Werner G."/>
            <person name="Dubchak I."/>
            <person name="Pazour G.J."/>
            <person name="Ren Q."/>
            <person name="Paulsen I."/>
            <person name="Delwiche C."/>
            <person name="Schmutz J."/>
            <person name="Rokhsar D."/>
            <person name="Van de Peer Y."/>
            <person name="Moreau H."/>
            <person name="Grigoriev I.V."/>
        </authorList>
    </citation>
    <scope>NUCLEOTIDE SEQUENCE [LARGE SCALE GENOMIC DNA]</scope>
    <source>
        <strain evidence="1 2">CCE9901</strain>
    </source>
</reference>
<protein>
    <submittedName>
        <fullName evidence="1">Uncharacterized protein</fullName>
    </submittedName>
</protein>
<dbReference type="Proteomes" id="UP000001568">
    <property type="component" value="Chromosome 4"/>
</dbReference>
<evidence type="ECO:0000313" key="2">
    <source>
        <dbReference type="Proteomes" id="UP000001568"/>
    </source>
</evidence>
<gene>
    <name evidence="1" type="ORF">OSTLU_31431</name>
</gene>
<dbReference type="RefSeq" id="XP_001417377.1">
    <property type="nucleotide sequence ID" value="XM_001417340.1"/>
</dbReference>
<accession>A4RWR6</accession>
<proteinExistence type="predicted"/>
<name>A4RWR6_OSTLU</name>
<dbReference type="HOGENOM" id="CLU_2610382_0_0_1"/>
<dbReference type="OrthoDB" id="10416252at2759"/>
<dbReference type="KEGG" id="olu:OSTLU_31431"/>
<dbReference type="AlphaFoldDB" id="A4RWR6"/>
<sequence>MVENFKPWVTDEESARKCDAYMREKHASPRAFNLEKARAVLDSLKADHAKLPEAAGPFSLPKTWPGMSLVLERCGDSLE</sequence>